<protein>
    <submittedName>
        <fullName evidence="1">Ligand-binding SRPBCC domain-containing protein</fullName>
    </submittedName>
</protein>
<proteinExistence type="predicted"/>
<gene>
    <name evidence="1" type="ORF">J2853_002405</name>
</gene>
<dbReference type="Proteomes" id="UP001225356">
    <property type="component" value="Unassembled WGS sequence"/>
</dbReference>
<dbReference type="CDD" id="cd07820">
    <property type="entry name" value="SRPBCC_3"/>
    <property type="match status" value="1"/>
</dbReference>
<name>A0ABT9Q8Z7_9ACTN</name>
<evidence type="ECO:0000313" key="1">
    <source>
        <dbReference type="EMBL" id="MDP9843194.1"/>
    </source>
</evidence>
<dbReference type="InterPro" id="IPR023393">
    <property type="entry name" value="START-like_dom_sf"/>
</dbReference>
<dbReference type="RefSeq" id="WP_307557224.1">
    <property type="nucleotide sequence ID" value="NZ_JAUSQU010000001.1"/>
</dbReference>
<dbReference type="EMBL" id="JAUSQU010000001">
    <property type="protein sequence ID" value="MDP9843194.1"/>
    <property type="molecule type" value="Genomic_DNA"/>
</dbReference>
<dbReference type="InterPro" id="IPR019587">
    <property type="entry name" value="Polyketide_cyclase/dehydratase"/>
</dbReference>
<reference evidence="1 2" key="1">
    <citation type="submission" date="2023-07" db="EMBL/GenBank/DDBJ databases">
        <title>Sequencing the genomes of 1000 actinobacteria strains.</title>
        <authorList>
            <person name="Klenk H.-P."/>
        </authorList>
    </citation>
    <scope>NUCLEOTIDE SEQUENCE [LARGE SCALE GENOMIC DNA]</scope>
    <source>
        <strain evidence="1 2">DSM 46740</strain>
    </source>
</reference>
<sequence>MPRFEIVTHVVAPPDRVFDISLDVGVHTASMAGSSEEAVGGVTAGGLKLGESVTWRARHFGVRWRMTSVISVYDRPGYFVDEQVSGPFGHWHHAHCFQPDGRGGTVMSDVVDFAAPFGFLGTLAEVLALGRYMPRLIRIRNDYVKRVAEAAFPAG</sequence>
<comment type="caution">
    <text evidence="1">The sequence shown here is derived from an EMBL/GenBank/DDBJ whole genome shotgun (WGS) entry which is preliminary data.</text>
</comment>
<keyword evidence="2" id="KW-1185">Reference proteome</keyword>
<dbReference type="Pfam" id="PF10604">
    <property type="entry name" value="Polyketide_cyc2"/>
    <property type="match status" value="1"/>
</dbReference>
<accession>A0ABT9Q8Z7</accession>
<dbReference type="Gene3D" id="3.30.530.20">
    <property type="match status" value="1"/>
</dbReference>
<dbReference type="SUPFAM" id="SSF55961">
    <property type="entry name" value="Bet v1-like"/>
    <property type="match status" value="1"/>
</dbReference>
<evidence type="ECO:0000313" key="2">
    <source>
        <dbReference type="Proteomes" id="UP001225356"/>
    </source>
</evidence>
<organism evidence="1 2">
    <name type="scientific">Streptosporangium lutulentum</name>
    <dbReference type="NCBI Taxonomy" id="1461250"/>
    <lineage>
        <taxon>Bacteria</taxon>
        <taxon>Bacillati</taxon>
        <taxon>Actinomycetota</taxon>
        <taxon>Actinomycetes</taxon>
        <taxon>Streptosporangiales</taxon>
        <taxon>Streptosporangiaceae</taxon>
        <taxon>Streptosporangium</taxon>
    </lineage>
</organism>